<dbReference type="RefSeq" id="WP_144094050.1">
    <property type="nucleotide sequence ID" value="NZ_CABHMX010000009.1"/>
</dbReference>
<proteinExistence type="predicted"/>
<dbReference type="InterPro" id="IPR025464">
    <property type="entry name" value="DUF4315"/>
</dbReference>
<keyword evidence="3" id="KW-1185">Reference proteome</keyword>
<keyword evidence="1" id="KW-0175">Coiled coil</keyword>
<name>A0A564W3L6_9FIRM</name>
<protein>
    <recommendedName>
        <fullName evidence="4">DUF4315 family protein</fullName>
    </recommendedName>
</protein>
<gene>
    <name evidence="2" type="ORF">RSSSTS7063_00016</name>
</gene>
<dbReference type="Proteomes" id="UP000408482">
    <property type="component" value="Unassembled WGS sequence"/>
</dbReference>
<reference evidence="2 3" key="1">
    <citation type="submission" date="2019-07" db="EMBL/GenBank/DDBJ databases">
        <authorList>
            <person name="Hibberd C M."/>
            <person name="Gehrig L. J."/>
            <person name="Chang H.-W."/>
            <person name="Venkatesh S."/>
        </authorList>
    </citation>
    <scope>NUCLEOTIDE SEQUENCE [LARGE SCALE GENOMIC DNA]</scope>
    <source>
        <strain evidence="2">Blautia_luti_SSTS_Bg7063</strain>
    </source>
</reference>
<dbReference type="EMBL" id="CABHNW010000102">
    <property type="protein sequence ID" value="VUX39446.1"/>
    <property type="molecule type" value="Genomic_DNA"/>
</dbReference>
<dbReference type="Pfam" id="PF14193">
    <property type="entry name" value="DUF4315"/>
    <property type="match status" value="1"/>
</dbReference>
<evidence type="ECO:0000256" key="1">
    <source>
        <dbReference type="SAM" id="Coils"/>
    </source>
</evidence>
<dbReference type="AlphaFoldDB" id="A0A564W3L6"/>
<evidence type="ECO:0000313" key="3">
    <source>
        <dbReference type="Proteomes" id="UP000408482"/>
    </source>
</evidence>
<feature type="coiled-coil region" evidence="1">
    <location>
        <begin position="3"/>
        <end position="37"/>
    </location>
</feature>
<organism evidence="2 3">
    <name type="scientific">Blautia luti</name>
    <dbReference type="NCBI Taxonomy" id="89014"/>
    <lineage>
        <taxon>Bacteria</taxon>
        <taxon>Bacillati</taxon>
        <taxon>Bacillota</taxon>
        <taxon>Clostridia</taxon>
        <taxon>Lachnospirales</taxon>
        <taxon>Lachnospiraceae</taxon>
        <taxon>Blautia</taxon>
    </lineage>
</organism>
<sequence>MSIEKMKADLSKLNDKIGQLQRKAKDMEERILQAENMEYLKIIRKNGISAEELQLMIDISNEEQKQILATREKEQTGNEEDT</sequence>
<accession>A0A564W3L6</accession>
<evidence type="ECO:0008006" key="4">
    <source>
        <dbReference type="Google" id="ProtNLM"/>
    </source>
</evidence>
<evidence type="ECO:0000313" key="2">
    <source>
        <dbReference type="EMBL" id="VUX39446.1"/>
    </source>
</evidence>